<feature type="compositionally biased region" description="Polar residues" evidence="1">
    <location>
        <begin position="51"/>
        <end position="62"/>
    </location>
</feature>
<feature type="compositionally biased region" description="Low complexity" evidence="1">
    <location>
        <begin position="106"/>
        <end position="119"/>
    </location>
</feature>
<evidence type="ECO:0000313" key="3">
    <source>
        <dbReference type="Proteomes" id="UP001408789"/>
    </source>
</evidence>
<protein>
    <submittedName>
        <fullName evidence="2">Uncharacterized protein</fullName>
    </submittedName>
</protein>
<dbReference type="InterPro" id="IPR007789">
    <property type="entry name" value="DUF688"/>
</dbReference>
<organism evidence="2 3">
    <name type="scientific">Deinandra increscens subsp. villosa</name>
    <dbReference type="NCBI Taxonomy" id="3103831"/>
    <lineage>
        <taxon>Eukaryota</taxon>
        <taxon>Viridiplantae</taxon>
        <taxon>Streptophyta</taxon>
        <taxon>Embryophyta</taxon>
        <taxon>Tracheophyta</taxon>
        <taxon>Spermatophyta</taxon>
        <taxon>Magnoliopsida</taxon>
        <taxon>eudicotyledons</taxon>
        <taxon>Gunneridae</taxon>
        <taxon>Pentapetalae</taxon>
        <taxon>asterids</taxon>
        <taxon>campanulids</taxon>
        <taxon>Asterales</taxon>
        <taxon>Asteraceae</taxon>
        <taxon>Asteroideae</taxon>
        <taxon>Heliantheae alliance</taxon>
        <taxon>Madieae</taxon>
        <taxon>Madiinae</taxon>
        <taxon>Deinandra</taxon>
    </lineage>
</organism>
<name>A0AAP0H629_9ASTR</name>
<proteinExistence type="predicted"/>
<dbReference type="AlphaFoldDB" id="A0AAP0H629"/>
<reference evidence="2 3" key="1">
    <citation type="submission" date="2024-04" db="EMBL/GenBank/DDBJ databases">
        <title>The reference genome of an endangered Asteraceae, Deinandra increscens subsp. villosa, native to the Central Coast of California.</title>
        <authorList>
            <person name="Guilliams M."/>
            <person name="Hasenstab-Lehman K."/>
            <person name="Meyer R."/>
            <person name="Mcevoy S."/>
        </authorList>
    </citation>
    <scope>NUCLEOTIDE SEQUENCE [LARGE SCALE GENOMIC DNA]</scope>
    <source>
        <tissue evidence="2">Leaf</tissue>
    </source>
</reference>
<evidence type="ECO:0000256" key="1">
    <source>
        <dbReference type="SAM" id="MobiDB-lite"/>
    </source>
</evidence>
<dbReference type="EMBL" id="JBCNJP010000008">
    <property type="protein sequence ID" value="KAK9074294.1"/>
    <property type="molecule type" value="Genomic_DNA"/>
</dbReference>
<dbReference type="PANTHER" id="PTHR34371">
    <property type="entry name" value="OS01G0551000 PROTEIN"/>
    <property type="match status" value="1"/>
</dbReference>
<evidence type="ECO:0000313" key="2">
    <source>
        <dbReference type="EMBL" id="KAK9074294.1"/>
    </source>
</evidence>
<dbReference type="Pfam" id="PF05097">
    <property type="entry name" value="DUF688"/>
    <property type="match status" value="1"/>
</dbReference>
<feature type="region of interest" description="Disordered" evidence="1">
    <location>
        <begin position="105"/>
        <end position="136"/>
    </location>
</feature>
<feature type="region of interest" description="Disordered" evidence="1">
    <location>
        <begin position="1"/>
        <end position="81"/>
    </location>
</feature>
<feature type="region of interest" description="Disordered" evidence="1">
    <location>
        <begin position="163"/>
        <end position="184"/>
    </location>
</feature>
<accession>A0AAP0H629</accession>
<dbReference type="Proteomes" id="UP001408789">
    <property type="component" value="Unassembled WGS sequence"/>
</dbReference>
<sequence length="248" mass="27291">MKNLTYKSHILTPNTQNKSKRNKMGSDEESDPYSVPKLPLFSTAPHLPEPSGTSTPPLQTAASVPFRWEEQPGKPRPVSDLIILSPNHTTRPDRFPDLILPPRLFTPESTGTPSPSPTTVLDGPGDNPTKPLFNFSSSKRFSTERCRREGSFDSEFSGGWSPNDVVGSGGGERRLNSGGGKPKGSFVISRSVSASARVAGFFEEMKGGKRRSSKVSKVIRSHFLSKIYEGFKQVVPWRKKPKMEAFTL</sequence>
<gene>
    <name evidence="2" type="ORF">SSX86_006891</name>
</gene>
<comment type="caution">
    <text evidence="2">The sequence shown here is derived from an EMBL/GenBank/DDBJ whole genome shotgun (WGS) entry which is preliminary data.</text>
</comment>
<dbReference type="PANTHER" id="PTHR34371:SF2">
    <property type="entry name" value="DUF688 FAMILY PROTEIN"/>
    <property type="match status" value="1"/>
</dbReference>
<keyword evidence="3" id="KW-1185">Reference proteome</keyword>